<evidence type="ECO:0000256" key="3">
    <source>
        <dbReference type="SAM" id="MobiDB-lite"/>
    </source>
</evidence>
<feature type="region of interest" description="Disordered" evidence="3">
    <location>
        <begin position="129"/>
        <end position="169"/>
    </location>
</feature>
<dbReference type="CDD" id="cd00041">
    <property type="entry name" value="CUB"/>
    <property type="match status" value="2"/>
</dbReference>
<keyword evidence="4" id="KW-1133">Transmembrane helix</keyword>
<comment type="caution">
    <text evidence="2">Lacks conserved residue(s) required for the propagation of feature annotation.</text>
</comment>
<dbReference type="PANTHER" id="PTHR19324">
    <property type="entry name" value="PERFORIN-LIKE PROTEIN 1"/>
    <property type="match status" value="1"/>
</dbReference>
<dbReference type="Pfam" id="PF00431">
    <property type="entry name" value="CUB"/>
    <property type="match status" value="2"/>
</dbReference>
<dbReference type="EMBL" id="MU826856">
    <property type="protein sequence ID" value="KAJ7370800.1"/>
    <property type="molecule type" value="Genomic_DNA"/>
</dbReference>
<dbReference type="Proteomes" id="UP001163046">
    <property type="component" value="Unassembled WGS sequence"/>
</dbReference>
<evidence type="ECO:0000256" key="2">
    <source>
        <dbReference type="PROSITE-ProRule" id="PRU00059"/>
    </source>
</evidence>
<comment type="caution">
    <text evidence="6">The sequence shown here is derived from an EMBL/GenBank/DDBJ whole genome shotgun (WGS) entry which is preliminary data.</text>
</comment>
<dbReference type="InterPro" id="IPR035914">
    <property type="entry name" value="Sperma_CUB_dom_sf"/>
</dbReference>
<organism evidence="6 7">
    <name type="scientific">Desmophyllum pertusum</name>
    <dbReference type="NCBI Taxonomy" id="174260"/>
    <lineage>
        <taxon>Eukaryota</taxon>
        <taxon>Metazoa</taxon>
        <taxon>Cnidaria</taxon>
        <taxon>Anthozoa</taxon>
        <taxon>Hexacorallia</taxon>
        <taxon>Scleractinia</taxon>
        <taxon>Caryophylliina</taxon>
        <taxon>Caryophylliidae</taxon>
        <taxon>Desmophyllum</taxon>
    </lineage>
</organism>
<feature type="compositionally biased region" description="Polar residues" evidence="3">
    <location>
        <begin position="129"/>
        <end position="140"/>
    </location>
</feature>
<name>A0A9X0CPE4_9CNID</name>
<feature type="region of interest" description="Disordered" evidence="3">
    <location>
        <begin position="541"/>
        <end position="583"/>
    </location>
</feature>
<proteinExistence type="predicted"/>
<dbReference type="PROSITE" id="PS01180">
    <property type="entry name" value="CUB"/>
    <property type="match status" value="2"/>
</dbReference>
<feature type="transmembrane region" description="Helical" evidence="4">
    <location>
        <begin position="173"/>
        <end position="196"/>
    </location>
</feature>
<evidence type="ECO:0000313" key="6">
    <source>
        <dbReference type="EMBL" id="KAJ7370800.1"/>
    </source>
</evidence>
<dbReference type="OrthoDB" id="5976292at2759"/>
<keyword evidence="1" id="KW-1015">Disulfide bond</keyword>
<feature type="domain" description="CUB" evidence="5">
    <location>
        <begin position="420"/>
        <end position="532"/>
    </location>
</feature>
<dbReference type="PANTHER" id="PTHR19324:SF33">
    <property type="entry name" value="MUCIN-5AC"/>
    <property type="match status" value="1"/>
</dbReference>
<sequence length="872" mass="98781">MEISGHKWCKFEQRKIPEFHLDGKVNAQVKRYFCTKTLKADDNNRPDWPPGGDKNDPILLPTKSPFFLLAYASAECQMVKWAVASLEWIFYDTEHTNNADGSGGAYPHEAGKKHPTIYYCYYRGPSVTTTQTPEVSSSYPVTKHTLEKTTTDGPSKEGGREDQSREKTQREGFNVVAVVVPVVSVVFLAAFFVAVFCYCKRMRNKNDAKPNEDSVRWPAGTYGIPKPASGCPYAEGFQWKEGWRSQDTDNTYSNNNKSAEFHLDGIVDSEKVNRSFCIKPADNNDRPNWPPGQYCIYKKGKYPTGLKFGYVFWDDENNNNKNGKGGTFPGGMYKKNTKIYFCCKTDGDKNDPILLPTKSPFFLLAYASAKCQMVKWAVASVEWIQYDTEHTNNRDRTNGTYPHEAGKMHPTIYYCYYRGCNETLTALNGTFQSPNYPRKYPDGQYCSWRITVNTTQQIHLMFTNFSLQNENNTDVLYVYDGDNATGEVLGVFYGGHPPPKEGIYSLSKHMFVIFKSDKTGSYTGFDASYYGVNISGPSVTTTQTREVTSSYPVTKHTLEKTTTDGPSKEGGREDQSRGKTQREGFNVVAVVVPVVMRNKKDAKPNEDSVRWPAGTYGIPKPASGCPYAEGFQWKEGWRSQDTDNTYSNNNKSAEFHLDGIVDSEKVNRSFCIKPADNNDRPSWPPGQYCIYKKGKYPTGLKLGYVFWDDENNNNKNGKGGTLPGGVYDKNTHRKNTKIYFCCKTDGDKMIPSSSPLSLHFSCWLMPQRNARWSSGRWLVWSGYIMIQSTRITATEEMERCNETLTALNGTFQSPNYPRKYPDGQYCSWRITVNTTQQIHLIFTNFSLQNENNTDELYVYDGENATGEVLGVF</sequence>
<reference evidence="6" key="1">
    <citation type="submission" date="2023-01" db="EMBL/GenBank/DDBJ databases">
        <title>Genome assembly of the deep-sea coral Lophelia pertusa.</title>
        <authorList>
            <person name="Herrera S."/>
            <person name="Cordes E."/>
        </authorList>
    </citation>
    <scope>NUCLEOTIDE SEQUENCE</scope>
    <source>
        <strain evidence="6">USNM1676648</strain>
        <tissue evidence="6">Polyp</tissue>
    </source>
</reference>
<protein>
    <recommendedName>
        <fullName evidence="5">CUB domain-containing protein</fullName>
    </recommendedName>
</protein>
<evidence type="ECO:0000313" key="7">
    <source>
        <dbReference type="Proteomes" id="UP001163046"/>
    </source>
</evidence>
<feature type="compositionally biased region" description="Basic and acidic residues" evidence="3">
    <location>
        <begin position="556"/>
        <end position="582"/>
    </location>
</feature>
<dbReference type="InterPro" id="IPR031569">
    <property type="entry name" value="ApeC"/>
</dbReference>
<dbReference type="SMART" id="SM00042">
    <property type="entry name" value="CUB"/>
    <property type="match status" value="2"/>
</dbReference>
<dbReference type="InterPro" id="IPR000859">
    <property type="entry name" value="CUB_dom"/>
</dbReference>
<feature type="compositionally biased region" description="Basic and acidic residues" evidence="3">
    <location>
        <begin position="144"/>
        <end position="169"/>
    </location>
</feature>
<evidence type="ECO:0000259" key="5">
    <source>
        <dbReference type="PROSITE" id="PS01180"/>
    </source>
</evidence>
<dbReference type="SUPFAM" id="SSF49854">
    <property type="entry name" value="Spermadhesin, CUB domain"/>
    <property type="match status" value="2"/>
</dbReference>
<evidence type="ECO:0000256" key="4">
    <source>
        <dbReference type="SAM" id="Phobius"/>
    </source>
</evidence>
<evidence type="ECO:0000256" key="1">
    <source>
        <dbReference type="ARBA" id="ARBA00023157"/>
    </source>
</evidence>
<keyword evidence="4" id="KW-0472">Membrane</keyword>
<feature type="compositionally biased region" description="Polar residues" evidence="3">
    <location>
        <begin position="541"/>
        <end position="552"/>
    </location>
</feature>
<feature type="domain" description="CUB" evidence="5">
    <location>
        <begin position="800"/>
        <end position="872"/>
    </location>
</feature>
<keyword evidence="4" id="KW-0812">Transmembrane</keyword>
<gene>
    <name evidence="6" type="ORF">OS493_029790</name>
</gene>
<keyword evidence="7" id="KW-1185">Reference proteome</keyword>
<dbReference type="Gene3D" id="2.60.120.290">
    <property type="entry name" value="Spermadhesin, CUB domain"/>
    <property type="match status" value="2"/>
</dbReference>
<accession>A0A9X0CPE4</accession>
<dbReference type="AlphaFoldDB" id="A0A9X0CPE4"/>
<dbReference type="FunFam" id="2.60.120.290:FF:000013">
    <property type="entry name" value="Membrane frizzled-related protein"/>
    <property type="match status" value="1"/>
</dbReference>
<dbReference type="Pfam" id="PF16977">
    <property type="entry name" value="ApeC"/>
    <property type="match status" value="3"/>
</dbReference>